<feature type="region of interest" description="Disordered" evidence="1">
    <location>
        <begin position="63"/>
        <end position="93"/>
    </location>
</feature>
<keyword evidence="3" id="KW-1185">Reference proteome</keyword>
<evidence type="ECO:0008006" key="4">
    <source>
        <dbReference type="Google" id="ProtNLM"/>
    </source>
</evidence>
<dbReference type="EMBL" id="CP099837">
    <property type="protein sequence ID" value="USY19529.1"/>
    <property type="molecule type" value="Genomic_DNA"/>
</dbReference>
<gene>
    <name evidence="2" type="ORF">NE857_30545</name>
</gene>
<evidence type="ECO:0000313" key="2">
    <source>
        <dbReference type="EMBL" id="USY19529.1"/>
    </source>
</evidence>
<organism evidence="2 3">
    <name type="scientific">Nocardiopsis exhalans</name>
    <dbReference type="NCBI Taxonomy" id="163604"/>
    <lineage>
        <taxon>Bacteria</taxon>
        <taxon>Bacillati</taxon>
        <taxon>Actinomycetota</taxon>
        <taxon>Actinomycetes</taxon>
        <taxon>Streptosporangiales</taxon>
        <taxon>Nocardiopsidaceae</taxon>
        <taxon>Nocardiopsis</taxon>
    </lineage>
</organism>
<evidence type="ECO:0000313" key="3">
    <source>
        <dbReference type="Proteomes" id="UP001055940"/>
    </source>
</evidence>
<dbReference type="RefSeq" id="WP_254418737.1">
    <property type="nucleotide sequence ID" value="NZ_BAAAJB010000092.1"/>
</dbReference>
<dbReference type="Proteomes" id="UP001055940">
    <property type="component" value="Chromosome"/>
</dbReference>
<reference evidence="2" key="1">
    <citation type="submission" date="2022-06" db="EMBL/GenBank/DDBJ databases">
        <authorList>
            <person name="Ping M."/>
        </authorList>
    </citation>
    <scope>NUCLEOTIDE SEQUENCE</scope>
    <source>
        <strain evidence="2">JCM11759T</strain>
    </source>
</reference>
<sequence length="118" mass="12657">MTTNTTTAPEPPERGSEEAAAKPEPFKLSDAEIQGIVNATGVRSDLVSMVRGDSYDEVKTNAAKLADMHPDSTVDPTKPFPHKHEPSKIGIESDEVSPKAIAAAIWRRLGYGSAKRGK</sequence>
<protein>
    <recommendedName>
        <fullName evidence="4">DUF2795 domain-containing protein</fullName>
    </recommendedName>
</protein>
<feature type="compositionally biased region" description="Basic and acidic residues" evidence="1">
    <location>
        <begin position="11"/>
        <end position="25"/>
    </location>
</feature>
<accession>A0ABY5D5D6</accession>
<name>A0ABY5D5D6_9ACTN</name>
<evidence type="ECO:0000256" key="1">
    <source>
        <dbReference type="SAM" id="MobiDB-lite"/>
    </source>
</evidence>
<feature type="region of interest" description="Disordered" evidence="1">
    <location>
        <begin position="1"/>
        <end position="25"/>
    </location>
</feature>
<proteinExistence type="predicted"/>